<keyword evidence="3" id="KW-1185">Reference proteome</keyword>
<accession>A0A9W8I6F2</accession>
<gene>
    <name evidence="2" type="ORF">IWW36_002821</name>
</gene>
<dbReference type="Proteomes" id="UP001139887">
    <property type="component" value="Unassembled WGS sequence"/>
</dbReference>
<feature type="transmembrane region" description="Helical" evidence="1">
    <location>
        <begin position="125"/>
        <end position="147"/>
    </location>
</feature>
<keyword evidence="1" id="KW-1133">Transmembrane helix</keyword>
<evidence type="ECO:0000313" key="3">
    <source>
        <dbReference type="Proteomes" id="UP001139887"/>
    </source>
</evidence>
<dbReference type="EMBL" id="JANBUW010000100">
    <property type="protein sequence ID" value="KAJ2849168.1"/>
    <property type="molecule type" value="Genomic_DNA"/>
</dbReference>
<evidence type="ECO:0000313" key="2">
    <source>
        <dbReference type="EMBL" id="KAJ2849168.1"/>
    </source>
</evidence>
<comment type="caution">
    <text evidence="2">The sequence shown here is derived from an EMBL/GenBank/DDBJ whole genome shotgun (WGS) entry which is preliminary data.</text>
</comment>
<protein>
    <submittedName>
        <fullName evidence="2">Uncharacterized protein</fullName>
    </submittedName>
</protein>
<organism evidence="2 3">
    <name type="scientific">Coemansia brasiliensis</name>
    <dbReference type="NCBI Taxonomy" id="2650707"/>
    <lineage>
        <taxon>Eukaryota</taxon>
        <taxon>Fungi</taxon>
        <taxon>Fungi incertae sedis</taxon>
        <taxon>Zoopagomycota</taxon>
        <taxon>Kickxellomycotina</taxon>
        <taxon>Kickxellomycetes</taxon>
        <taxon>Kickxellales</taxon>
        <taxon>Kickxellaceae</taxon>
        <taxon>Coemansia</taxon>
    </lineage>
</organism>
<name>A0A9W8I6F2_9FUNG</name>
<dbReference type="AlphaFoldDB" id="A0A9W8I6F2"/>
<sequence length="203" mass="22870">MPPVDIYRAYYMAPHSVDSEAERAAIVSAIIKKFVAYSSGPKIVDRTTDVAVPTMYYPPCFQHSGYPMHRKHHKNCSCSCCGKRRHKSRHHHQHTHLQNQLLFNGQHQRFIESISQEHSPAFNTAFTEIICLSLSLLLSICLLLVGYKIGNLVCRYEAARDRGQGRGHKGSLARRQGEAAYYPLSKDMGVQCDEAEASPLLLS</sequence>
<evidence type="ECO:0000256" key="1">
    <source>
        <dbReference type="SAM" id="Phobius"/>
    </source>
</evidence>
<dbReference type="OrthoDB" id="5567463at2759"/>
<keyword evidence="1" id="KW-0812">Transmembrane</keyword>
<reference evidence="2" key="1">
    <citation type="submission" date="2022-07" db="EMBL/GenBank/DDBJ databases">
        <title>Phylogenomic reconstructions and comparative analyses of Kickxellomycotina fungi.</title>
        <authorList>
            <person name="Reynolds N.K."/>
            <person name="Stajich J.E."/>
            <person name="Barry K."/>
            <person name="Grigoriev I.V."/>
            <person name="Crous P."/>
            <person name="Smith M.E."/>
        </authorList>
    </citation>
    <scope>NUCLEOTIDE SEQUENCE</scope>
    <source>
        <strain evidence="2">NRRL 1566</strain>
    </source>
</reference>
<keyword evidence="1" id="KW-0472">Membrane</keyword>
<proteinExistence type="predicted"/>